<dbReference type="Proteomes" id="UP000032305">
    <property type="component" value="Unassembled WGS sequence"/>
</dbReference>
<proteinExistence type="predicted"/>
<sequence length="317" mass="36037">MLPHTAEEKQYVEEYFLGQSPKDTITFLQKVYSENIIGHRHDVWDVHASDGRWWVITNPTNLYSQTQFPNMDYAVTFHMGLCIRIPRTEQQKETDFNIRAFADTLNQIGQLGDALRQSENVSDYQSVGVRCREALLSFVGAAQDVAEWVEKDAPKRADFRAWTEILCNVMLGGSDQKERRHLLKTLMLECWTFSNWLTHAKKSAWHDAEAAQGLVESTIGTAISTIIRHVRMVPDACPKCSSPHLYPEGGVRTDAPDVLWERPVYDDCGWAGTPVVVRELDPEEVQVITREGGEDTGECIVPDIPLYKLDRPNDSED</sequence>
<keyword evidence="2" id="KW-1185">Reference proteome</keyword>
<organism evidence="1 2">
    <name type="scientific">Sphingomonas parapaucimobilis NBRC 15100</name>
    <dbReference type="NCBI Taxonomy" id="1219049"/>
    <lineage>
        <taxon>Bacteria</taxon>
        <taxon>Pseudomonadati</taxon>
        <taxon>Pseudomonadota</taxon>
        <taxon>Alphaproteobacteria</taxon>
        <taxon>Sphingomonadales</taxon>
        <taxon>Sphingomonadaceae</taxon>
        <taxon>Sphingomonas</taxon>
    </lineage>
</organism>
<protein>
    <recommendedName>
        <fullName evidence="3">Gamma-glutamylcyclotransferase</fullName>
    </recommendedName>
</protein>
<dbReference type="EMBL" id="BBPI01000069">
    <property type="protein sequence ID" value="GAM01852.1"/>
    <property type="molecule type" value="Genomic_DNA"/>
</dbReference>
<evidence type="ECO:0000313" key="1">
    <source>
        <dbReference type="EMBL" id="GAM01852.1"/>
    </source>
</evidence>
<accession>A0A0A1W9N2</accession>
<name>A0A0A1W9N2_9SPHN</name>
<reference evidence="1 2" key="1">
    <citation type="submission" date="2014-11" db="EMBL/GenBank/DDBJ databases">
        <title>Whole genome shotgun sequence of Sphingomonas parapaucimobilis NBRC 15100.</title>
        <authorList>
            <person name="Katano-Makiyama Y."/>
            <person name="Hosoyama A."/>
            <person name="Hashimoto M."/>
            <person name="Hosoyama Y."/>
            <person name="Noguchi M."/>
            <person name="Numata M."/>
            <person name="Tsuchikane K."/>
            <person name="Hirakata S."/>
            <person name="Uohara A."/>
            <person name="Shimodaira J."/>
            <person name="Ohji S."/>
            <person name="Ichikawa N."/>
            <person name="Kimura A."/>
            <person name="Yamazoe A."/>
            <person name="Fujita N."/>
        </authorList>
    </citation>
    <scope>NUCLEOTIDE SEQUENCE [LARGE SCALE GENOMIC DNA]</scope>
    <source>
        <strain evidence="1 2">NBRC 15100</strain>
    </source>
</reference>
<comment type="caution">
    <text evidence="1">The sequence shown here is derived from an EMBL/GenBank/DDBJ whole genome shotgun (WGS) entry which is preliminary data.</text>
</comment>
<gene>
    <name evidence="1" type="ORF">SP5_069_00960</name>
</gene>
<evidence type="ECO:0000313" key="2">
    <source>
        <dbReference type="Proteomes" id="UP000032305"/>
    </source>
</evidence>
<dbReference type="AlphaFoldDB" id="A0A0A1W9N2"/>
<dbReference type="OrthoDB" id="141582at2"/>
<evidence type="ECO:0008006" key="3">
    <source>
        <dbReference type="Google" id="ProtNLM"/>
    </source>
</evidence>